<dbReference type="AlphaFoldDB" id="A0A368Y9A5"/>
<dbReference type="Proteomes" id="UP000252585">
    <property type="component" value="Unassembled WGS sequence"/>
</dbReference>
<name>A0A368Y9A5_9BACI</name>
<sequence length="41" mass="4853">MLIFGFLALFITLFSIESQLRKSNKQNDEIIDLLMKLNEKH</sequence>
<proteinExistence type="predicted"/>
<dbReference type="EMBL" id="QPJJ01000002">
    <property type="protein sequence ID" value="RCW76782.1"/>
    <property type="molecule type" value="Genomic_DNA"/>
</dbReference>
<evidence type="ECO:0000313" key="1">
    <source>
        <dbReference type="EMBL" id="RCW76782.1"/>
    </source>
</evidence>
<protein>
    <submittedName>
        <fullName evidence="1">Uncharacterized protein</fullName>
    </submittedName>
</protein>
<gene>
    <name evidence="1" type="ORF">DFR57_10257</name>
</gene>
<accession>A0A368Y9A5</accession>
<evidence type="ECO:0000313" key="2">
    <source>
        <dbReference type="Proteomes" id="UP000252585"/>
    </source>
</evidence>
<comment type="caution">
    <text evidence="1">The sequence shown here is derived from an EMBL/GenBank/DDBJ whole genome shotgun (WGS) entry which is preliminary data.</text>
</comment>
<organism evidence="1 2">
    <name type="scientific">Saliterribacillus persicus</name>
    <dbReference type="NCBI Taxonomy" id="930114"/>
    <lineage>
        <taxon>Bacteria</taxon>
        <taxon>Bacillati</taxon>
        <taxon>Bacillota</taxon>
        <taxon>Bacilli</taxon>
        <taxon>Bacillales</taxon>
        <taxon>Bacillaceae</taxon>
        <taxon>Saliterribacillus</taxon>
    </lineage>
</organism>
<keyword evidence="2" id="KW-1185">Reference proteome</keyword>
<reference evidence="1 2" key="1">
    <citation type="submission" date="2018-07" db="EMBL/GenBank/DDBJ databases">
        <title>Genomic Encyclopedia of Type Strains, Phase IV (KMG-IV): sequencing the most valuable type-strain genomes for metagenomic binning, comparative biology and taxonomic classification.</title>
        <authorList>
            <person name="Goeker M."/>
        </authorList>
    </citation>
    <scope>NUCLEOTIDE SEQUENCE [LARGE SCALE GENOMIC DNA]</scope>
    <source>
        <strain evidence="1 2">DSM 27696</strain>
    </source>
</reference>